<accession>A0A0S8G3C5</accession>
<keyword evidence="5" id="KW-0143">Chaperone</keyword>
<dbReference type="Gene3D" id="3.40.50.300">
    <property type="entry name" value="P-loop containing nucleotide triphosphate hydrolases"/>
    <property type="match status" value="1"/>
</dbReference>
<dbReference type="GO" id="GO:0005525">
    <property type="term" value="F:GTP binding"/>
    <property type="evidence" value="ECO:0007669"/>
    <property type="project" value="UniProtKB-KW"/>
</dbReference>
<evidence type="ECO:0000313" key="8">
    <source>
        <dbReference type="Proteomes" id="UP000051096"/>
    </source>
</evidence>
<dbReference type="InterPro" id="IPR027417">
    <property type="entry name" value="P-loop_NTPase"/>
</dbReference>
<dbReference type="PANTHER" id="PTHR43087">
    <property type="entry name" value="LYSINE/ARGININE/ORNITHINE TRANSPORT SYSTEM KINASE"/>
    <property type="match status" value="1"/>
</dbReference>
<evidence type="ECO:0000256" key="3">
    <source>
        <dbReference type="ARBA" id="ARBA00022801"/>
    </source>
</evidence>
<dbReference type="CDD" id="cd03114">
    <property type="entry name" value="MMAA-like"/>
    <property type="match status" value="1"/>
</dbReference>
<proteinExistence type="inferred from homology"/>
<comment type="similarity">
    <text evidence="1">Belongs to the SIMIBI class G3E GTPase family. ArgK/MeaB subfamily.</text>
</comment>
<dbReference type="InterPro" id="IPR003593">
    <property type="entry name" value="AAA+_ATPase"/>
</dbReference>
<feature type="domain" description="AAA+ ATPase" evidence="6">
    <location>
        <begin position="45"/>
        <end position="218"/>
    </location>
</feature>
<evidence type="ECO:0000256" key="5">
    <source>
        <dbReference type="ARBA" id="ARBA00023186"/>
    </source>
</evidence>
<dbReference type="SUPFAM" id="SSF52540">
    <property type="entry name" value="P-loop containing nucleoside triphosphate hydrolases"/>
    <property type="match status" value="1"/>
</dbReference>
<dbReference type="InterPro" id="IPR052040">
    <property type="entry name" value="GTPase/Isobutyryl-CoA_mutase"/>
</dbReference>
<dbReference type="InterPro" id="IPR005129">
    <property type="entry name" value="GTPase_ArgK"/>
</dbReference>
<dbReference type="NCBIfam" id="TIGR00750">
    <property type="entry name" value="lao"/>
    <property type="match status" value="1"/>
</dbReference>
<name>A0A0S8G3C5_UNCW3</name>
<reference evidence="7 8" key="1">
    <citation type="journal article" date="2015" name="Microbiome">
        <title>Genomic resolution of linkages in carbon, nitrogen, and sulfur cycling among widespread estuary sediment bacteria.</title>
        <authorList>
            <person name="Baker B.J."/>
            <person name="Lazar C.S."/>
            <person name="Teske A.P."/>
            <person name="Dick G.J."/>
        </authorList>
    </citation>
    <scope>NUCLEOTIDE SEQUENCE [LARGE SCALE GENOMIC DNA]</scope>
    <source>
        <strain evidence="7">SM23_60</strain>
    </source>
</reference>
<sequence length="317" mass="34949">MLRFDPRILKDLLQGDKRAIAQTISAVENDTDTRILEKLYPYTGKAFHVGITGPPGAGKSTLVNAIAVELLKQKKKIGIIAVDPTSPFSGGALLGDRVRMTDLALHKNVFIRSMASRGSLGGLAQKTKDVALVLDASGMDFILIETIGVGQVELDIAQVCDTTIVVLVPESGDSIQALKAGLLEIADIMVVNKGDREGSDRLLAELKFALELREQTAGWHFPVLKTVATTREGISALVSEIDRHKKYLDTSGQLEEERKSKIAMHIHELVEEKIRLHLKKNVIRESELARMVNKIYNRELNPYVIALEIMKKIVKTP</sequence>
<dbReference type="PANTHER" id="PTHR43087:SF1">
    <property type="entry name" value="LAO_AO TRANSPORT SYSTEM ATPASE"/>
    <property type="match status" value="1"/>
</dbReference>
<gene>
    <name evidence="7" type="ORF">AMJ87_13985</name>
</gene>
<dbReference type="SMART" id="SM00382">
    <property type="entry name" value="AAA"/>
    <property type="match status" value="1"/>
</dbReference>
<evidence type="ECO:0000313" key="7">
    <source>
        <dbReference type="EMBL" id="KPK67057.1"/>
    </source>
</evidence>
<evidence type="ECO:0000256" key="1">
    <source>
        <dbReference type="ARBA" id="ARBA00009625"/>
    </source>
</evidence>
<evidence type="ECO:0000256" key="2">
    <source>
        <dbReference type="ARBA" id="ARBA00022741"/>
    </source>
</evidence>
<dbReference type="AlphaFoldDB" id="A0A0S8G3C5"/>
<dbReference type="Proteomes" id="UP000051096">
    <property type="component" value="Unassembled WGS sequence"/>
</dbReference>
<dbReference type="GO" id="GO:0003924">
    <property type="term" value="F:GTPase activity"/>
    <property type="evidence" value="ECO:0007669"/>
    <property type="project" value="InterPro"/>
</dbReference>
<keyword evidence="3" id="KW-0378">Hydrolase</keyword>
<evidence type="ECO:0000259" key="6">
    <source>
        <dbReference type="SMART" id="SM00382"/>
    </source>
</evidence>
<keyword evidence="4" id="KW-0342">GTP-binding</keyword>
<evidence type="ECO:0000256" key="4">
    <source>
        <dbReference type="ARBA" id="ARBA00023134"/>
    </source>
</evidence>
<keyword evidence="2" id="KW-0547">Nucleotide-binding</keyword>
<protein>
    <submittedName>
        <fullName evidence="7">GTPase</fullName>
    </submittedName>
</protein>
<organism evidence="7 8">
    <name type="scientific">candidate division WOR_3 bacterium SM23_60</name>
    <dbReference type="NCBI Taxonomy" id="1703780"/>
    <lineage>
        <taxon>Bacteria</taxon>
        <taxon>Bacteria division WOR-3</taxon>
    </lineage>
</organism>
<dbReference type="PATRIC" id="fig|1703780.3.peg.135"/>
<dbReference type="Pfam" id="PF03308">
    <property type="entry name" value="MeaB"/>
    <property type="match status" value="1"/>
</dbReference>
<dbReference type="EMBL" id="LJUO01000243">
    <property type="protein sequence ID" value="KPK67057.1"/>
    <property type="molecule type" value="Genomic_DNA"/>
</dbReference>
<comment type="caution">
    <text evidence="7">The sequence shown here is derived from an EMBL/GenBank/DDBJ whole genome shotgun (WGS) entry which is preliminary data.</text>
</comment>